<evidence type="ECO:0000313" key="5">
    <source>
        <dbReference type="Proteomes" id="UP000472971"/>
    </source>
</evidence>
<dbReference type="GO" id="GO:0004175">
    <property type="term" value="F:endopeptidase activity"/>
    <property type="evidence" value="ECO:0007669"/>
    <property type="project" value="UniProtKB-ARBA"/>
</dbReference>
<dbReference type="InterPro" id="IPR003675">
    <property type="entry name" value="Rce1/LyrA-like_dom"/>
</dbReference>
<keyword evidence="4" id="KW-0482">Metalloprotease</keyword>
<evidence type="ECO:0000313" key="4">
    <source>
        <dbReference type="EMBL" id="NEY81357.1"/>
    </source>
</evidence>
<keyword evidence="1" id="KW-0812">Transmembrane</keyword>
<dbReference type="GO" id="GO:0080120">
    <property type="term" value="P:CAAX-box protein maturation"/>
    <property type="evidence" value="ECO:0007669"/>
    <property type="project" value="UniProtKB-ARBA"/>
</dbReference>
<reference evidence="3 6" key="2">
    <citation type="submission" date="2020-07" db="EMBL/GenBank/DDBJ databases">
        <authorList>
            <person name="Feng H."/>
        </authorList>
    </citation>
    <scope>NUCLEOTIDE SEQUENCE [LARGE SCALE GENOMIC DNA]</scope>
    <source>
        <strain evidence="6">s-12</strain>
        <strain evidence="3">S-12</strain>
    </source>
</reference>
<feature type="transmembrane region" description="Helical" evidence="1">
    <location>
        <begin position="85"/>
        <end position="110"/>
    </location>
</feature>
<keyword evidence="1" id="KW-1133">Transmembrane helix</keyword>
<comment type="caution">
    <text evidence="4">The sequence shown here is derived from an EMBL/GenBank/DDBJ whole genome shotgun (WGS) entry which is preliminary data.</text>
</comment>
<dbReference type="RefSeq" id="WP_163241711.1">
    <property type="nucleotide sequence ID" value="NZ_JAAIWN010000013.1"/>
</dbReference>
<feature type="transmembrane region" description="Helical" evidence="1">
    <location>
        <begin position="206"/>
        <end position="230"/>
    </location>
</feature>
<dbReference type="EMBL" id="JACEIO010000014">
    <property type="protein sequence ID" value="MBA4537060.1"/>
    <property type="molecule type" value="Genomic_DNA"/>
</dbReference>
<keyword evidence="4" id="KW-0378">Hydrolase</keyword>
<evidence type="ECO:0000313" key="3">
    <source>
        <dbReference type="EMBL" id="MBA4537060.1"/>
    </source>
</evidence>
<dbReference type="GO" id="GO:0006508">
    <property type="term" value="P:proteolysis"/>
    <property type="evidence" value="ECO:0007669"/>
    <property type="project" value="UniProtKB-KW"/>
</dbReference>
<dbReference type="Proteomes" id="UP000472971">
    <property type="component" value="Unassembled WGS sequence"/>
</dbReference>
<dbReference type="GO" id="GO:0008237">
    <property type="term" value="F:metallopeptidase activity"/>
    <property type="evidence" value="ECO:0007669"/>
    <property type="project" value="UniProtKB-KW"/>
</dbReference>
<keyword evidence="5" id="KW-1185">Reference proteome</keyword>
<evidence type="ECO:0000256" key="1">
    <source>
        <dbReference type="SAM" id="Phobius"/>
    </source>
</evidence>
<name>A0A6B3VYH6_9BACI</name>
<feature type="transmembrane region" description="Helical" evidence="1">
    <location>
        <begin position="6"/>
        <end position="24"/>
    </location>
</feature>
<reference evidence="4 5" key="1">
    <citation type="submission" date="2020-02" db="EMBL/GenBank/DDBJ databases">
        <title>Bacillus aquiflavi sp. nov., isolated from yellow water of strong flavor Chinese baijiu in Yibin region of China.</title>
        <authorList>
            <person name="Xie J."/>
        </authorList>
    </citation>
    <scope>NUCLEOTIDE SEQUENCE [LARGE SCALE GENOMIC DNA]</scope>
    <source>
        <strain evidence="4 5">3H-10</strain>
    </source>
</reference>
<feature type="transmembrane region" description="Helical" evidence="1">
    <location>
        <begin position="44"/>
        <end position="65"/>
    </location>
</feature>
<organism evidence="4 5">
    <name type="scientific">Bacillus aquiflavi</name>
    <dbReference type="NCBI Taxonomy" id="2672567"/>
    <lineage>
        <taxon>Bacteria</taxon>
        <taxon>Bacillati</taxon>
        <taxon>Bacillota</taxon>
        <taxon>Bacilli</taxon>
        <taxon>Bacillales</taxon>
        <taxon>Bacillaceae</taxon>
        <taxon>Bacillus</taxon>
    </lineage>
</organism>
<accession>A0A6B3VYH6</accession>
<dbReference type="AlphaFoldDB" id="A0A6B3VYH6"/>
<keyword evidence="1" id="KW-0472">Membrane</keyword>
<dbReference type="EMBL" id="JAAIWN010000013">
    <property type="protein sequence ID" value="NEY81357.1"/>
    <property type="molecule type" value="Genomic_DNA"/>
</dbReference>
<gene>
    <name evidence="4" type="ORF">G4D64_07470</name>
    <name evidence="3" type="ORF">H1Z61_07855</name>
</gene>
<dbReference type="Pfam" id="PF02517">
    <property type="entry name" value="Rce1-like"/>
    <property type="match status" value="1"/>
</dbReference>
<keyword evidence="4" id="KW-0645">Protease</keyword>
<dbReference type="Proteomes" id="UP000570010">
    <property type="component" value="Unassembled WGS sequence"/>
</dbReference>
<sequence length="241" mass="27905">MNIILWGLICFILVYEPMIGYWLYQRFKMRVITDPSIRLRYYHILMIGLWLSTLMILIVIANFKLTLKDILITVPNINTEILGTVITYIVIGIVILYTLLLLYYVIGYFISDHVKNQLIFMKQKQVEQITFTEILPVTKREKSTWNQVAWTAGITEEMIYRGFLIFSFTTLFPEWSIWLVLLCSSILFGLAHTYQGLSGVIRTTVFGFVFGMLAVALNSIIPLILLHTLIDYVGKLGNIDE</sequence>
<protein>
    <submittedName>
        <fullName evidence="4">CPBP family intramembrane metalloprotease</fullName>
    </submittedName>
</protein>
<proteinExistence type="predicted"/>
<feature type="domain" description="CAAX prenyl protease 2/Lysostaphin resistance protein A-like" evidence="2">
    <location>
        <begin position="148"/>
        <end position="232"/>
    </location>
</feature>
<feature type="transmembrane region" description="Helical" evidence="1">
    <location>
        <begin position="175"/>
        <end position="194"/>
    </location>
</feature>
<evidence type="ECO:0000259" key="2">
    <source>
        <dbReference type="Pfam" id="PF02517"/>
    </source>
</evidence>
<evidence type="ECO:0000313" key="6">
    <source>
        <dbReference type="Proteomes" id="UP000570010"/>
    </source>
</evidence>